<dbReference type="AlphaFoldDB" id="S9TH74"/>
<reference evidence="1 2" key="1">
    <citation type="journal article" date="2013" name="PLoS ONE">
        <title>Predicting the Proteins of Angomonas deanei, Strigomonas culicis and Their Respective Endosymbionts Reveals New Aspects of the Trypanosomatidae Family.</title>
        <authorList>
            <person name="Motta M.C."/>
            <person name="Martins A.C."/>
            <person name="de Souza S.S."/>
            <person name="Catta-Preta C.M."/>
            <person name="Silva R."/>
            <person name="Klein C.C."/>
            <person name="de Almeida L.G."/>
            <person name="de Lima Cunha O."/>
            <person name="Ciapina L.P."/>
            <person name="Brocchi M."/>
            <person name="Colabardini A.C."/>
            <person name="de Araujo Lima B."/>
            <person name="Machado C.R."/>
            <person name="de Almeida Soares C.M."/>
            <person name="Probst C.M."/>
            <person name="de Menezes C.B."/>
            <person name="Thompson C.E."/>
            <person name="Bartholomeu D.C."/>
            <person name="Gradia D.F."/>
            <person name="Pavoni D.P."/>
            <person name="Grisard E.C."/>
            <person name="Fantinatti-Garboggini F."/>
            <person name="Marchini F.K."/>
            <person name="Rodrigues-Luiz G.F."/>
            <person name="Wagner G."/>
            <person name="Goldman G.H."/>
            <person name="Fietto J.L."/>
            <person name="Elias M.C."/>
            <person name="Goldman M.H."/>
            <person name="Sagot M.F."/>
            <person name="Pereira M."/>
            <person name="Stoco P.H."/>
            <person name="de Mendonca-Neto R.P."/>
            <person name="Teixeira S.M."/>
            <person name="Maciel T.E."/>
            <person name="de Oliveira Mendes T.A."/>
            <person name="Urmenyi T.P."/>
            <person name="de Souza W."/>
            <person name="Schenkman S."/>
            <person name="de Vasconcelos A.T."/>
        </authorList>
    </citation>
    <scope>NUCLEOTIDE SEQUENCE [LARGE SCALE GENOMIC DNA]</scope>
</reference>
<dbReference type="Proteomes" id="UP000015354">
    <property type="component" value="Unassembled WGS sequence"/>
</dbReference>
<protein>
    <submittedName>
        <fullName evidence="1">Uncharacterized protein</fullName>
    </submittedName>
</protein>
<organism evidence="1 2">
    <name type="scientific">Strigomonas culicis</name>
    <dbReference type="NCBI Taxonomy" id="28005"/>
    <lineage>
        <taxon>Eukaryota</taxon>
        <taxon>Discoba</taxon>
        <taxon>Euglenozoa</taxon>
        <taxon>Kinetoplastea</taxon>
        <taxon>Metakinetoplastina</taxon>
        <taxon>Trypanosomatida</taxon>
        <taxon>Trypanosomatidae</taxon>
        <taxon>Strigomonadinae</taxon>
        <taxon>Strigomonas</taxon>
    </lineage>
</organism>
<accession>S9TH74</accession>
<name>S9TH74_9TRYP</name>
<dbReference type="EMBL" id="ATMH01011853">
    <property type="protein sequence ID" value="EPY15678.1"/>
    <property type="molecule type" value="Genomic_DNA"/>
</dbReference>
<evidence type="ECO:0000313" key="2">
    <source>
        <dbReference type="Proteomes" id="UP000015354"/>
    </source>
</evidence>
<sequence length="96" mass="11424">MRGAAVTHRDEGQFNMYGLDERMRRIIRVCRQHQLLLMIKVTGQYFSGTNRTQPQRIRVRMRLPRLLRATARVPLAPSLRVMCPHTDLKRFHRDLL</sequence>
<proteinExistence type="predicted"/>
<evidence type="ECO:0000313" key="1">
    <source>
        <dbReference type="EMBL" id="EPY15678.1"/>
    </source>
</evidence>
<comment type="caution">
    <text evidence="1">The sequence shown here is derived from an EMBL/GenBank/DDBJ whole genome shotgun (WGS) entry which is preliminary data.</text>
</comment>
<gene>
    <name evidence="1" type="ORF">STCU_11839</name>
</gene>
<keyword evidence="2" id="KW-1185">Reference proteome</keyword>